<reference evidence="5 6" key="1">
    <citation type="submission" date="2019-03" db="EMBL/GenBank/DDBJ databases">
        <title>Lake Tanganyika Metagenome-Assembled Genomes (MAGs).</title>
        <authorList>
            <person name="Tran P."/>
        </authorList>
    </citation>
    <scope>NUCLEOTIDE SEQUENCE [LARGE SCALE GENOMIC DNA]</scope>
    <source>
        <strain evidence="5">K_DeepCast_65m_m2_236</strain>
    </source>
</reference>
<sequence>MATGKLALPFKHVGLTGGIACGKSLVAYMLATRYGAVILDADALAREVVEPMKPAYRQIVEHFGSTVLLPDSTIDRKRLAVRVFADPVERATLEAMIHPRVRELARQRVAQLASKPALERPRLVVEVVPLLFEVGLEKEFDEIWVVSCSREQQIQRLLARDGLTADEAQARLNAQWPLEAKLERADRVIENVAGQSELEWNLACVLQEAKLA</sequence>
<comment type="caution">
    <text evidence="5">The sequence shown here is derived from an EMBL/GenBank/DDBJ whole genome shotgun (WGS) entry which is preliminary data.</text>
</comment>
<dbReference type="PANTHER" id="PTHR10695">
    <property type="entry name" value="DEPHOSPHO-COA KINASE-RELATED"/>
    <property type="match status" value="1"/>
</dbReference>
<protein>
    <recommendedName>
        <fullName evidence="3 4">Dephospho-CoA kinase</fullName>
        <ecNumber evidence="3 4">2.7.1.24</ecNumber>
    </recommendedName>
    <alternativeName>
        <fullName evidence="3">Dephosphocoenzyme A kinase</fullName>
    </alternativeName>
</protein>
<keyword evidence="3" id="KW-0173">Coenzyme A biosynthesis</keyword>
<comment type="similarity">
    <text evidence="3">Belongs to the CoaE family.</text>
</comment>
<accession>A0A937X640</accession>
<dbReference type="EC" id="2.7.1.24" evidence="3 4"/>
<comment type="pathway">
    <text evidence="3">Cofactor biosynthesis; coenzyme A biosynthesis; CoA from (R)-pantothenate: step 5/5.</text>
</comment>
<keyword evidence="3 5" id="KW-0808">Transferase</keyword>
<dbReference type="HAMAP" id="MF_00376">
    <property type="entry name" value="Dephospho_CoA_kinase"/>
    <property type="match status" value="1"/>
</dbReference>
<dbReference type="PANTHER" id="PTHR10695:SF46">
    <property type="entry name" value="BIFUNCTIONAL COENZYME A SYNTHASE-RELATED"/>
    <property type="match status" value="1"/>
</dbReference>
<dbReference type="AlphaFoldDB" id="A0A937X640"/>
<evidence type="ECO:0000313" key="6">
    <source>
        <dbReference type="Proteomes" id="UP000703893"/>
    </source>
</evidence>
<keyword evidence="2 3" id="KW-0067">ATP-binding</keyword>
<evidence type="ECO:0000256" key="1">
    <source>
        <dbReference type="ARBA" id="ARBA00022741"/>
    </source>
</evidence>
<dbReference type="Pfam" id="PF01121">
    <property type="entry name" value="CoaE"/>
    <property type="match status" value="1"/>
</dbReference>
<dbReference type="InterPro" id="IPR027417">
    <property type="entry name" value="P-loop_NTPase"/>
</dbReference>
<evidence type="ECO:0000256" key="2">
    <source>
        <dbReference type="ARBA" id="ARBA00022840"/>
    </source>
</evidence>
<dbReference type="GO" id="GO:0015937">
    <property type="term" value="P:coenzyme A biosynthetic process"/>
    <property type="evidence" value="ECO:0007669"/>
    <property type="project" value="UniProtKB-UniRule"/>
</dbReference>
<gene>
    <name evidence="3" type="primary">coaE</name>
    <name evidence="5" type="ORF">FJZ00_04005</name>
</gene>
<dbReference type="Proteomes" id="UP000703893">
    <property type="component" value="Unassembled WGS sequence"/>
</dbReference>
<dbReference type="SUPFAM" id="SSF52540">
    <property type="entry name" value="P-loop containing nucleoside triphosphate hydrolases"/>
    <property type="match status" value="1"/>
</dbReference>
<keyword evidence="3" id="KW-0963">Cytoplasm</keyword>
<dbReference type="InterPro" id="IPR001977">
    <property type="entry name" value="Depp_CoAkinase"/>
</dbReference>
<proteinExistence type="inferred from homology"/>
<evidence type="ECO:0000313" key="5">
    <source>
        <dbReference type="EMBL" id="MBM3274291.1"/>
    </source>
</evidence>
<comment type="catalytic activity">
    <reaction evidence="3">
        <text>3'-dephospho-CoA + ATP = ADP + CoA + H(+)</text>
        <dbReference type="Rhea" id="RHEA:18245"/>
        <dbReference type="ChEBI" id="CHEBI:15378"/>
        <dbReference type="ChEBI" id="CHEBI:30616"/>
        <dbReference type="ChEBI" id="CHEBI:57287"/>
        <dbReference type="ChEBI" id="CHEBI:57328"/>
        <dbReference type="ChEBI" id="CHEBI:456216"/>
        <dbReference type="EC" id="2.7.1.24"/>
    </reaction>
</comment>
<dbReference type="PROSITE" id="PS51219">
    <property type="entry name" value="DPCK"/>
    <property type="match status" value="1"/>
</dbReference>
<dbReference type="GO" id="GO:0005524">
    <property type="term" value="F:ATP binding"/>
    <property type="evidence" value="ECO:0007669"/>
    <property type="project" value="UniProtKB-UniRule"/>
</dbReference>
<comment type="function">
    <text evidence="3">Catalyzes the phosphorylation of the 3'-hydroxyl group of dephosphocoenzyme A to form coenzyme A.</text>
</comment>
<dbReference type="GO" id="GO:0005737">
    <property type="term" value="C:cytoplasm"/>
    <property type="evidence" value="ECO:0007669"/>
    <property type="project" value="UniProtKB-SubCell"/>
</dbReference>
<feature type="binding site" evidence="3">
    <location>
        <begin position="20"/>
        <end position="25"/>
    </location>
    <ligand>
        <name>ATP</name>
        <dbReference type="ChEBI" id="CHEBI:30616"/>
    </ligand>
</feature>
<evidence type="ECO:0000256" key="3">
    <source>
        <dbReference type="HAMAP-Rule" id="MF_00376"/>
    </source>
</evidence>
<organism evidence="5 6">
    <name type="scientific">Candidatus Tanganyikabacteria bacterium</name>
    <dbReference type="NCBI Taxonomy" id="2961651"/>
    <lineage>
        <taxon>Bacteria</taxon>
        <taxon>Bacillati</taxon>
        <taxon>Candidatus Sericytochromatia</taxon>
        <taxon>Candidatus Tanganyikabacteria</taxon>
    </lineage>
</organism>
<dbReference type="NCBIfam" id="TIGR00152">
    <property type="entry name" value="dephospho-CoA kinase"/>
    <property type="match status" value="1"/>
</dbReference>
<dbReference type="CDD" id="cd02022">
    <property type="entry name" value="DPCK"/>
    <property type="match status" value="1"/>
</dbReference>
<evidence type="ECO:0000256" key="4">
    <source>
        <dbReference type="NCBIfam" id="TIGR00152"/>
    </source>
</evidence>
<dbReference type="GO" id="GO:0004140">
    <property type="term" value="F:dephospho-CoA kinase activity"/>
    <property type="evidence" value="ECO:0007669"/>
    <property type="project" value="UniProtKB-UniRule"/>
</dbReference>
<name>A0A937X640_9BACT</name>
<keyword evidence="1 3" id="KW-0547">Nucleotide-binding</keyword>
<dbReference type="Gene3D" id="3.40.50.300">
    <property type="entry name" value="P-loop containing nucleotide triphosphate hydrolases"/>
    <property type="match status" value="1"/>
</dbReference>
<dbReference type="EMBL" id="VGJX01000174">
    <property type="protein sequence ID" value="MBM3274291.1"/>
    <property type="molecule type" value="Genomic_DNA"/>
</dbReference>
<keyword evidence="3 5" id="KW-0418">Kinase</keyword>
<comment type="subcellular location">
    <subcellularLocation>
        <location evidence="3">Cytoplasm</location>
    </subcellularLocation>
</comment>